<sequence length="231" mass="26921">MQSLKLFLLFLIPYLGYASPQIPELLIYKNDTIPIYNLIIEDYLEKNNLDILGGSEGELFGLNFRGGSFNCWRGYQGIYKIENDSLFIVDMKEIGGFLEFDNQEIPVNPNPKVSLMKEIFKDKIKNNKVFVDWVSYDISIKNGDILSWDGVFRYTYEKEILLSFNNGKLSKISNVQNYVEMPNGIKRKYQSQPQNDIFNALEKIKWKDPYNLDCSEKYTFLIGKKGKIKKI</sequence>
<keyword evidence="2" id="KW-1185">Reference proteome</keyword>
<name>A0ABV2LTF5_9FLAO</name>
<protein>
    <recommendedName>
        <fullName evidence="3">GLPGLI family protein</fullName>
    </recommendedName>
</protein>
<evidence type="ECO:0000313" key="1">
    <source>
        <dbReference type="EMBL" id="MET3730802.1"/>
    </source>
</evidence>
<evidence type="ECO:0008006" key="3">
    <source>
        <dbReference type="Google" id="ProtNLM"/>
    </source>
</evidence>
<comment type="caution">
    <text evidence="1">The sequence shown here is derived from an EMBL/GenBank/DDBJ whole genome shotgun (WGS) entry which is preliminary data.</text>
</comment>
<evidence type="ECO:0000313" key="2">
    <source>
        <dbReference type="Proteomes" id="UP001549146"/>
    </source>
</evidence>
<gene>
    <name evidence="1" type="ORF">ABID46_000354</name>
</gene>
<accession>A0ABV2LTF5</accession>
<organism evidence="1 2">
    <name type="scientific">Moheibacter stercoris</name>
    <dbReference type="NCBI Taxonomy" id="1628251"/>
    <lineage>
        <taxon>Bacteria</taxon>
        <taxon>Pseudomonadati</taxon>
        <taxon>Bacteroidota</taxon>
        <taxon>Flavobacteriia</taxon>
        <taxon>Flavobacteriales</taxon>
        <taxon>Weeksellaceae</taxon>
        <taxon>Moheibacter</taxon>
    </lineage>
</organism>
<dbReference type="RefSeq" id="WP_354506307.1">
    <property type="nucleotide sequence ID" value="NZ_JBEPMO010000001.1"/>
</dbReference>
<dbReference type="Proteomes" id="UP001549146">
    <property type="component" value="Unassembled WGS sequence"/>
</dbReference>
<reference evidence="1 2" key="1">
    <citation type="submission" date="2024-06" db="EMBL/GenBank/DDBJ databases">
        <title>Genomic Encyclopedia of Type Strains, Phase IV (KMG-IV): sequencing the most valuable type-strain genomes for metagenomic binning, comparative biology and taxonomic classification.</title>
        <authorList>
            <person name="Goeker M."/>
        </authorList>
    </citation>
    <scope>NUCLEOTIDE SEQUENCE [LARGE SCALE GENOMIC DNA]</scope>
    <source>
        <strain evidence="1 2">DSM 29388</strain>
    </source>
</reference>
<proteinExistence type="predicted"/>
<dbReference type="EMBL" id="JBEPMO010000001">
    <property type="protein sequence ID" value="MET3730802.1"/>
    <property type="molecule type" value="Genomic_DNA"/>
</dbReference>